<gene>
    <name evidence="1" type="ORF">IC234_11885</name>
</gene>
<dbReference type="Proteomes" id="UP000606003">
    <property type="component" value="Unassembled WGS sequence"/>
</dbReference>
<evidence type="ECO:0000313" key="2">
    <source>
        <dbReference type="Proteomes" id="UP000606003"/>
    </source>
</evidence>
<proteinExistence type="predicted"/>
<dbReference type="InterPro" id="IPR011008">
    <property type="entry name" value="Dimeric_a/b-barrel"/>
</dbReference>
<protein>
    <recommendedName>
        <fullName evidence="3">Antibiotic biosynthesis monooxygenase</fullName>
    </recommendedName>
</protein>
<accession>A0ABR8JS65</accession>
<keyword evidence="2" id="KW-1185">Reference proteome</keyword>
<evidence type="ECO:0008006" key="3">
    <source>
        <dbReference type="Google" id="ProtNLM"/>
    </source>
</evidence>
<dbReference type="Gene3D" id="3.30.70.100">
    <property type="match status" value="2"/>
</dbReference>
<evidence type="ECO:0000313" key="1">
    <source>
        <dbReference type="EMBL" id="MBD2722824.1"/>
    </source>
</evidence>
<sequence length="208" mass="22593">MTTKGLLVRLAAKHGKDDAVEAFLASALPLVRQEAGTTAWFAVRFGRSEYGIVDFFPDEASREAHLNGAVASALRQKAADLFETAPDIQKLEVLASKLPSQPPAKPNTKGLLLTFKAKEGHEQEVVQFLQGAQPLALAEEETIAWFALRLPTGEYGIFDVFPDNGARLKHLAGRIPQELTKHALSLLGSFPEMDLLAVTAENFNPSVC</sequence>
<reference evidence="1 2" key="1">
    <citation type="submission" date="2020-09" db="EMBL/GenBank/DDBJ databases">
        <authorList>
            <person name="Kim M.K."/>
        </authorList>
    </citation>
    <scope>NUCLEOTIDE SEQUENCE [LARGE SCALE GENOMIC DNA]</scope>
    <source>
        <strain evidence="1 2">BT189</strain>
    </source>
</reference>
<name>A0ABR8JS65_9BACT</name>
<organism evidence="1 2">
    <name type="scientific">Hymenobacter armeniacus</name>
    <dbReference type="NCBI Taxonomy" id="2771358"/>
    <lineage>
        <taxon>Bacteria</taxon>
        <taxon>Pseudomonadati</taxon>
        <taxon>Bacteroidota</taxon>
        <taxon>Cytophagia</taxon>
        <taxon>Cytophagales</taxon>
        <taxon>Hymenobacteraceae</taxon>
        <taxon>Hymenobacter</taxon>
    </lineage>
</organism>
<dbReference type="EMBL" id="JACXAC010000004">
    <property type="protein sequence ID" value="MBD2722824.1"/>
    <property type="molecule type" value="Genomic_DNA"/>
</dbReference>
<dbReference type="SUPFAM" id="SSF54909">
    <property type="entry name" value="Dimeric alpha+beta barrel"/>
    <property type="match status" value="2"/>
</dbReference>
<comment type="caution">
    <text evidence="1">The sequence shown here is derived from an EMBL/GenBank/DDBJ whole genome shotgun (WGS) entry which is preliminary data.</text>
</comment>